<feature type="signal peptide" evidence="1">
    <location>
        <begin position="1"/>
        <end position="25"/>
    </location>
</feature>
<dbReference type="Gene3D" id="3.40.50.410">
    <property type="entry name" value="von Willebrand factor, type A domain"/>
    <property type="match status" value="1"/>
</dbReference>
<organism evidence="3 4">
    <name type="scientific">Parathielavia hyrcaniae</name>
    <dbReference type="NCBI Taxonomy" id="113614"/>
    <lineage>
        <taxon>Eukaryota</taxon>
        <taxon>Fungi</taxon>
        <taxon>Dikarya</taxon>
        <taxon>Ascomycota</taxon>
        <taxon>Pezizomycotina</taxon>
        <taxon>Sordariomycetes</taxon>
        <taxon>Sordariomycetidae</taxon>
        <taxon>Sordariales</taxon>
        <taxon>Chaetomiaceae</taxon>
        <taxon>Parathielavia</taxon>
    </lineage>
</organism>
<dbReference type="InterPro" id="IPR002035">
    <property type="entry name" value="VWF_A"/>
</dbReference>
<protein>
    <recommendedName>
        <fullName evidence="2">VWFA domain-containing protein</fullName>
    </recommendedName>
</protein>
<comment type="caution">
    <text evidence="3">The sequence shown here is derived from an EMBL/GenBank/DDBJ whole genome shotgun (WGS) entry which is preliminary data.</text>
</comment>
<evidence type="ECO:0000313" key="3">
    <source>
        <dbReference type="EMBL" id="KAK4106676.1"/>
    </source>
</evidence>
<sequence>MHILQNGRLAGLSAILALSAQAVAGARLLPRQNGTECSSLIGNVDAGDGGRKVGIVVDSSGSMLDNDPDDLRLEAAKLLNSRLITSATATGGKTGDLITVVEFSYSADVLYPLGDPSGAESSIDGIVAGGGTFIGGGISAALDELTTSSSGATADRTGILVLTDGVDDPSYLITDTIESIERAIELGVRVSFGFLAIDAAQQDSRITTAIIRSGGTFTTLYTAADASLFVAQALLNGLAGPPRSGPVAVLPGLTTAGLLSQTSSNTFSYTAQAGESLNVTVTAIDAIDLKVTLRNGDTDTDIKTATTDASSGVAFLEYTAQQGPVNLSIAVTAADPAASGLFSVQLGSSLNPCTNTTTQPSATASYFPPTPTTSVVLVTGAASSNMMGESQRSILGFSLFAVVLGALY</sequence>
<name>A0AAN6T731_9PEZI</name>
<proteinExistence type="predicted"/>
<dbReference type="AlphaFoldDB" id="A0AAN6T731"/>
<keyword evidence="1" id="KW-0732">Signal</keyword>
<evidence type="ECO:0000256" key="1">
    <source>
        <dbReference type="SAM" id="SignalP"/>
    </source>
</evidence>
<feature type="domain" description="VWFA" evidence="2">
    <location>
        <begin position="52"/>
        <end position="238"/>
    </location>
</feature>
<reference evidence="3" key="1">
    <citation type="journal article" date="2023" name="Mol. Phylogenet. Evol.">
        <title>Genome-scale phylogeny and comparative genomics of the fungal order Sordariales.</title>
        <authorList>
            <person name="Hensen N."/>
            <person name="Bonometti L."/>
            <person name="Westerberg I."/>
            <person name="Brannstrom I.O."/>
            <person name="Guillou S."/>
            <person name="Cros-Aarteil S."/>
            <person name="Calhoun S."/>
            <person name="Haridas S."/>
            <person name="Kuo A."/>
            <person name="Mondo S."/>
            <person name="Pangilinan J."/>
            <person name="Riley R."/>
            <person name="LaButti K."/>
            <person name="Andreopoulos B."/>
            <person name="Lipzen A."/>
            <person name="Chen C."/>
            <person name="Yan M."/>
            <person name="Daum C."/>
            <person name="Ng V."/>
            <person name="Clum A."/>
            <person name="Steindorff A."/>
            <person name="Ohm R.A."/>
            <person name="Martin F."/>
            <person name="Silar P."/>
            <person name="Natvig D.O."/>
            <person name="Lalanne C."/>
            <person name="Gautier V."/>
            <person name="Ament-Velasquez S.L."/>
            <person name="Kruys A."/>
            <person name="Hutchinson M.I."/>
            <person name="Powell A.J."/>
            <person name="Barry K."/>
            <person name="Miller A.N."/>
            <person name="Grigoriev I.V."/>
            <person name="Debuchy R."/>
            <person name="Gladieux P."/>
            <person name="Hiltunen Thoren M."/>
            <person name="Johannesson H."/>
        </authorList>
    </citation>
    <scope>NUCLEOTIDE SEQUENCE</scope>
    <source>
        <strain evidence="3">CBS 757.83</strain>
    </source>
</reference>
<dbReference type="SMART" id="SM00327">
    <property type="entry name" value="VWA"/>
    <property type="match status" value="1"/>
</dbReference>
<evidence type="ECO:0000313" key="4">
    <source>
        <dbReference type="Proteomes" id="UP001305647"/>
    </source>
</evidence>
<dbReference type="Pfam" id="PF13519">
    <property type="entry name" value="VWA_2"/>
    <property type="match status" value="1"/>
</dbReference>
<dbReference type="PROSITE" id="PS50234">
    <property type="entry name" value="VWFA"/>
    <property type="match status" value="1"/>
</dbReference>
<feature type="chain" id="PRO_5042982096" description="VWFA domain-containing protein" evidence="1">
    <location>
        <begin position="26"/>
        <end position="408"/>
    </location>
</feature>
<dbReference type="Proteomes" id="UP001305647">
    <property type="component" value="Unassembled WGS sequence"/>
</dbReference>
<dbReference type="CDD" id="cd00198">
    <property type="entry name" value="vWFA"/>
    <property type="match status" value="1"/>
</dbReference>
<accession>A0AAN6T731</accession>
<gene>
    <name evidence="3" type="ORF">N658DRAFT_461485</name>
</gene>
<dbReference type="InterPro" id="IPR036465">
    <property type="entry name" value="vWFA_dom_sf"/>
</dbReference>
<reference evidence="3" key="2">
    <citation type="submission" date="2023-05" db="EMBL/GenBank/DDBJ databases">
        <authorList>
            <consortium name="Lawrence Berkeley National Laboratory"/>
            <person name="Steindorff A."/>
            <person name="Hensen N."/>
            <person name="Bonometti L."/>
            <person name="Westerberg I."/>
            <person name="Brannstrom I.O."/>
            <person name="Guillou S."/>
            <person name="Cros-Aarteil S."/>
            <person name="Calhoun S."/>
            <person name="Haridas S."/>
            <person name="Kuo A."/>
            <person name="Mondo S."/>
            <person name="Pangilinan J."/>
            <person name="Riley R."/>
            <person name="Labutti K."/>
            <person name="Andreopoulos B."/>
            <person name="Lipzen A."/>
            <person name="Chen C."/>
            <person name="Yanf M."/>
            <person name="Daum C."/>
            <person name="Ng V."/>
            <person name="Clum A."/>
            <person name="Ohm R."/>
            <person name="Martin F."/>
            <person name="Silar P."/>
            <person name="Natvig D."/>
            <person name="Lalanne C."/>
            <person name="Gautier V."/>
            <person name="Ament-Velasquez S.L."/>
            <person name="Kruys A."/>
            <person name="Hutchinson M.I."/>
            <person name="Powell A.J."/>
            <person name="Barry K."/>
            <person name="Miller A.N."/>
            <person name="Grigoriev I.V."/>
            <person name="Debuchy R."/>
            <person name="Gladieux P."/>
            <person name="Thoren M.H."/>
            <person name="Johannesson H."/>
        </authorList>
    </citation>
    <scope>NUCLEOTIDE SEQUENCE</scope>
    <source>
        <strain evidence="3">CBS 757.83</strain>
    </source>
</reference>
<evidence type="ECO:0000259" key="2">
    <source>
        <dbReference type="PROSITE" id="PS50234"/>
    </source>
</evidence>
<keyword evidence="4" id="KW-1185">Reference proteome</keyword>
<dbReference type="EMBL" id="MU863624">
    <property type="protein sequence ID" value="KAK4106676.1"/>
    <property type="molecule type" value="Genomic_DNA"/>
</dbReference>
<dbReference type="SUPFAM" id="SSF53300">
    <property type="entry name" value="vWA-like"/>
    <property type="match status" value="1"/>
</dbReference>